<keyword evidence="1 2" id="KW-0597">Phosphoprotein</keyword>
<dbReference type="SMART" id="SM00850">
    <property type="entry name" value="LytTR"/>
    <property type="match status" value="1"/>
</dbReference>
<evidence type="ECO:0000259" key="3">
    <source>
        <dbReference type="PROSITE" id="PS50110"/>
    </source>
</evidence>
<dbReference type="Pfam" id="PF00072">
    <property type="entry name" value="Response_reg"/>
    <property type="match status" value="1"/>
</dbReference>
<reference evidence="4" key="1">
    <citation type="submission" date="2022-11" db="EMBL/GenBank/DDBJ databases">
        <title>Dyadobacter pollutisoli sp. nov., isolated from plastic dumped soil.</title>
        <authorList>
            <person name="Kim J.M."/>
            <person name="Kim K.R."/>
            <person name="Lee J.K."/>
            <person name="Hao L."/>
            <person name="Jeon C.O."/>
        </authorList>
    </citation>
    <scope>NUCLEOTIDE SEQUENCE</scope>
    <source>
        <strain evidence="4">U1</strain>
    </source>
</reference>
<dbReference type="KEGG" id="dpf:ON006_00290"/>
<sequence length="251" mass="28500">MSKDRNILIVEDDLLLATDIKKNLKIQGWKIAGIAKNYESAMSIMKKGNVDLALIDIKLDGPEDGIMTATELLKIKWIPIIYITGNAPYEVKQRMRETYPSAFLQKPLRVRELSTQIDLAFNNYDEGLTGNPERKEPELLALPTKDGLVNIRSSEIIYVKAATKSTNLFLTSSELQRHSISNSDSLLVSVKFGRLTSQLPPVFFKLGRSETINLNHVKKIWQESVHLTSHVLTIPEGRRETLIKRFNLVER</sequence>
<feature type="domain" description="Response regulatory" evidence="3">
    <location>
        <begin position="6"/>
        <end position="121"/>
    </location>
</feature>
<dbReference type="InterPro" id="IPR007492">
    <property type="entry name" value="LytTR_DNA-bd_dom"/>
</dbReference>
<dbReference type="Proteomes" id="UP001164653">
    <property type="component" value="Chromosome"/>
</dbReference>
<dbReference type="InterPro" id="IPR050595">
    <property type="entry name" value="Bact_response_regulator"/>
</dbReference>
<dbReference type="InterPro" id="IPR001789">
    <property type="entry name" value="Sig_transdc_resp-reg_receiver"/>
</dbReference>
<dbReference type="Gene3D" id="3.40.50.2300">
    <property type="match status" value="1"/>
</dbReference>
<feature type="modified residue" description="4-aspartylphosphate" evidence="2">
    <location>
        <position position="56"/>
    </location>
</feature>
<organism evidence="4 5">
    <name type="scientific">Dyadobacter pollutisoli</name>
    <dbReference type="NCBI Taxonomy" id="2910158"/>
    <lineage>
        <taxon>Bacteria</taxon>
        <taxon>Pseudomonadati</taxon>
        <taxon>Bacteroidota</taxon>
        <taxon>Cytophagia</taxon>
        <taxon>Cytophagales</taxon>
        <taxon>Spirosomataceae</taxon>
        <taxon>Dyadobacter</taxon>
    </lineage>
</organism>
<accession>A0A9E8SKF3</accession>
<gene>
    <name evidence="4" type="ORF">ON006_00290</name>
</gene>
<evidence type="ECO:0000313" key="5">
    <source>
        <dbReference type="Proteomes" id="UP001164653"/>
    </source>
</evidence>
<dbReference type="Gene3D" id="2.40.50.1020">
    <property type="entry name" value="LytTr DNA-binding domain"/>
    <property type="match status" value="1"/>
</dbReference>
<dbReference type="InterPro" id="IPR011006">
    <property type="entry name" value="CheY-like_superfamily"/>
</dbReference>
<dbReference type="GO" id="GO:0000160">
    <property type="term" value="P:phosphorelay signal transduction system"/>
    <property type="evidence" value="ECO:0007669"/>
    <property type="project" value="InterPro"/>
</dbReference>
<dbReference type="EMBL" id="CP112998">
    <property type="protein sequence ID" value="WAC12405.1"/>
    <property type="molecule type" value="Genomic_DNA"/>
</dbReference>
<name>A0A9E8SKF3_9BACT</name>
<proteinExistence type="predicted"/>
<dbReference type="RefSeq" id="WP_244824699.1">
    <property type="nucleotide sequence ID" value="NZ_CP112998.1"/>
</dbReference>
<dbReference type="PANTHER" id="PTHR44591">
    <property type="entry name" value="STRESS RESPONSE REGULATOR PROTEIN 1"/>
    <property type="match status" value="1"/>
</dbReference>
<dbReference type="GO" id="GO:0003677">
    <property type="term" value="F:DNA binding"/>
    <property type="evidence" value="ECO:0007669"/>
    <property type="project" value="InterPro"/>
</dbReference>
<evidence type="ECO:0000313" key="4">
    <source>
        <dbReference type="EMBL" id="WAC12405.1"/>
    </source>
</evidence>
<dbReference type="AlphaFoldDB" id="A0A9E8SKF3"/>
<protein>
    <submittedName>
        <fullName evidence="4">Response regulator</fullName>
    </submittedName>
</protein>
<keyword evidence="5" id="KW-1185">Reference proteome</keyword>
<dbReference type="SUPFAM" id="SSF52172">
    <property type="entry name" value="CheY-like"/>
    <property type="match status" value="1"/>
</dbReference>
<dbReference type="PROSITE" id="PS50110">
    <property type="entry name" value="RESPONSE_REGULATORY"/>
    <property type="match status" value="1"/>
</dbReference>
<dbReference type="PANTHER" id="PTHR44591:SF24">
    <property type="entry name" value="PROTEIN-GLUTAMATE METHYLESTERASE_PROTEIN-GLUTAMINE GLUTAMINASE 1"/>
    <property type="match status" value="1"/>
</dbReference>
<evidence type="ECO:0000256" key="2">
    <source>
        <dbReference type="PROSITE-ProRule" id="PRU00169"/>
    </source>
</evidence>
<evidence type="ECO:0000256" key="1">
    <source>
        <dbReference type="ARBA" id="ARBA00022553"/>
    </source>
</evidence>
<dbReference type="SMART" id="SM00448">
    <property type="entry name" value="REC"/>
    <property type="match status" value="1"/>
</dbReference>